<dbReference type="GO" id="GO:0032053">
    <property type="term" value="P:ciliary basal body organization"/>
    <property type="evidence" value="ECO:0007669"/>
    <property type="project" value="TreeGrafter"/>
</dbReference>
<dbReference type="STRING" id="188477.A0A3S1BRJ6"/>
<dbReference type="InterPro" id="IPR011989">
    <property type="entry name" value="ARM-like"/>
</dbReference>
<dbReference type="GO" id="GO:0005813">
    <property type="term" value="C:centrosome"/>
    <property type="evidence" value="ECO:0007669"/>
    <property type="project" value="InterPro"/>
</dbReference>
<dbReference type="SUPFAM" id="SSF48371">
    <property type="entry name" value="ARM repeat"/>
    <property type="match status" value="2"/>
</dbReference>
<reference evidence="2 3" key="1">
    <citation type="submission" date="2019-01" db="EMBL/GenBank/DDBJ databases">
        <title>A draft genome assembly of the solar-powered sea slug Elysia chlorotica.</title>
        <authorList>
            <person name="Cai H."/>
            <person name="Li Q."/>
            <person name="Fang X."/>
            <person name="Li J."/>
            <person name="Curtis N.E."/>
            <person name="Altenburger A."/>
            <person name="Shibata T."/>
            <person name="Feng M."/>
            <person name="Maeda T."/>
            <person name="Schwartz J.A."/>
            <person name="Shigenobu S."/>
            <person name="Lundholm N."/>
            <person name="Nishiyama T."/>
            <person name="Yang H."/>
            <person name="Hasebe M."/>
            <person name="Li S."/>
            <person name="Pierce S.K."/>
            <person name="Wang J."/>
        </authorList>
    </citation>
    <scope>NUCLEOTIDE SEQUENCE [LARGE SCALE GENOMIC DNA]</scope>
    <source>
        <strain evidence="2">EC2010</strain>
        <tissue evidence="2">Whole organism of an adult</tissue>
    </source>
</reference>
<dbReference type="GO" id="GO:0005814">
    <property type="term" value="C:centriole"/>
    <property type="evidence" value="ECO:0007669"/>
    <property type="project" value="TreeGrafter"/>
</dbReference>
<comment type="caution">
    <text evidence="2">The sequence shown here is derived from an EMBL/GenBank/DDBJ whole genome shotgun (WGS) entry which is preliminary data.</text>
</comment>
<dbReference type="EMBL" id="RQTK01000123">
    <property type="protein sequence ID" value="RUS86970.1"/>
    <property type="molecule type" value="Genomic_DNA"/>
</dbReference>
<evidence type="ECO:0000313" key="2">
    <source>
        <dbReference type="EMBL" id="RUS86970.1"/>
    </source>
</evidence>
<dbReference type="PANTHER" id="PTHR31691:SF1">
    <property type="entry name" value="ROTATIN"/>
    <property type="match status" value="1"/>
</dbReference>
<evidence type="ECO:0000256" key="1">
    <source>
        <dbReference type="SAM" id="MobiDB-lite"/>
    </source>
</evidence>
<dbReference type="OrthoDB" id="428850at2759"/>
<proteinExistence type="predicted"/>
<dbReference type="GO" id="GO:0036064">
    <property type="term" value="C:ciliary basal body"/>
    <property type="evidence" value="ECO:0007669"/>
    <property type="project" value="InterPro"/>
</dbReference>
<dbReference type="InterPro" id="IPR016024">
    <property type="entry name" value="ARM-type_fold"/>
</dbReference>
<sequence length="1184" mass="128228">MSCVSWQLRYCLNSIRNAGSHAEVTGSLDRMLAYTVALSGQGLTQFLVNTPNWYTVLERFLIVTPISSCDQRLLHLVLKFISSALQCYKSNLRSSSPATLPVLTWLIDKLYRPEGPLMALMKKSVARVGEGAEAAGANAIRRSLDKQILHYVTSINLNLPYQLCKRVPPVLMRGDFVRRLQCRLNISDAPHFYNLASLEGTLSCLMHVTARPGWSKECSELDATSLCNQLLNSLLEVVWSFHIGRGGTSLSFMGKGVTKSTALCLRHLAYEMNCSSEDKDWVKNWLYSRQDCGLDTDHGLNWLITLWAYRDSEVRVAGLGIAVALTSTEAGRILVASRCKHIPGGIWGAAFSILLDPVECSMVCQQAALLLVNLTSQKMPSGDFETMVGGGATTWQGPVVTDEDYQVVLLGIAALEALVSHTNLYASVSDLLTNVCWVSLVQPVLVNTEMPAVLETFFASSASDTISDSASDVERTGRTALTNVTSESGQPTPNPSARSKSAGSQGTGPDSTLSSSTGTDTSQLRHQEGTDGGENFLNDEGHSVTTPGLISAVVRLLNNLVQLSPRSCLAGLQTQAIISSLLSQVNPNQVQALCEEMTAGQSGSAAVPALRNLLAMYLSVADLLTTCVAIDTNTRAELLANKACLAAFGSLVLFKWHGKDDVGSVCSALSVSVLRLFSSLLQTQGPTALVSLTAALGPIWFPLTESMGVILADRTPDGLPLLHATLDFLALLLTEESRNSFRDPDRVMEVATLTELLDTQISEAAEDRTETSDCPAGVTTGQLLCQALVSLFEPAMAVSWEEKASKVERGEGDLRLKLVSSLKAVLAVSQTAKKSALDAGVVETTVEQLKQTHDQLNLETLGIMKLSGRKEAPLLQELVMILDFLRTFMCDNVDVKIACHHSGLTCVLQRLWAWCQQEPSLLSSALSLLTTYSAHCNSAASSFTNSHSAISAGLSKPTGGISSSGSLLHYVLKLAQRELDRDECSPLLRLTFGLLTNLALNSECRTVLWKSPFVNQFSQLNPRKRRGKVRAAVDLLWCELILALSFSVDGQQIILKVPDALTVLMDMMEAGSSSCQRNATLVVRNLCCHAPNKPKLLAADKMIGVLMQQIESREDEETQLIATSALWALVYNNHKARVQVKGMNVAPRLVDVLHRLQTSSSQHQSQTASTSCLNLKAVIVATQD</sequence>
<keyword evidence="3" id="KW-1185">Reference proteome</keyword>
<dbReference type="AlphaFoldDB" id="A0A3S1BRJ6"/>
<dbReference type="InterPro" id="IPR030791">
    <property type="entry name" value="Rotatin"/>
</dbReference>
<feature type="compositionally biased region" description="Polar residues" evidence="1">
    <location>
        <begin position="480"/>
        <end position="504"/>
    </location>
</feature>
<name>A0A3S1BRJ6_ELYCH</name>
<dbReference type="GO" id="GO:0010457">
    <property type="term" value="P:centriole-centriole cohesion"/>
    <property type="evidence" value="ECO:0007669"/>
    <property type="project" value="TreeGrafter"/>
</dbReference>
<evidence type="ECO:0008006" key="4">
    <source>
        <dbReference type="Google" id="ProtNLM"/>
    </source>
</evidence>
<dbReference type="Proteomes" id="UP000271974">
    <property type="component" value="Unassembled WGS sequence"/>
</dbReference>
<dbReference type="Gene3D" id="1.25.10.10">
    <property type="entry name" value="Leucine-rich Repeat Variant"/>
    <property type="match status" value="1"/>
</dbReference>
<dbReference type="GO" id="GO:0007099">
    <property type="term" value="P:centriole replication"/>
    <property type="evidence" value="ECO:0007669"/>
    <property type="project" value="TreeGrafter"/>
</dbReference>
<organism evidence="2 3">
    <name type="scientific">Elysia chlorotica</name>
    <name type="common">Eastern emerald elysia</name>
    <name type="synonym">Sea slug</name>
    <dbReference type="NCBI Taxonomy" id="188477"/>
    <lineage>
        <taxon>Eukaryota</taxon>
        <taxon>Metazoa</taxon>
        <taxon>Spiralia</taxon>
        <taxon>Lophotrochozoa</taxon>
        <taxon>Mollusca</taxon>
        <taxon>Gastropoda</taxon>
        <taxon>Heterobranchia</taxon>
        <taxon>Euthyneura</taxon>
        <taxon>Panpulmonata</taxon>
        <taxon>Sacoglossa</taxon>
        <taxon>Placobranchoidea</taxon>
        <taxon>Plakobranchidae</taxon>
        <taxon>Elysia</taxon>
    </lineage>
</organism>
<feature type="compositionally biased region" description="Low complexity" evidence="1">
    <location>
        <begin position="507"/>
        <end position="522"/>
    </location>
</feature>
<gene>
    <name evidence="2" type="ORF">EGW08_005295</name>
</gene>
<protein>
    <recommendedName>
        <fullName evidence="4">Rotatin N-terminal domain-containing protein</fullName>
    </recommendedName>
</protein>
<feature type="region of interest" description="Disordered" evidence="1">
    <location>
        <begin position="480"/>
        <end position="541"/>
    </location>
</feature>
<dbReference type="PANTHER" id="PTHR31691">
    <property type="entry name" value="ROTATIN"/>
    <property type="match status" value="1"/>
</dbReference>
<evidence type="ECO:0000313" key="3">
    <source>
        <dbReference type="Proteomes" id="UP000271974"/>
    </source>
</evidence>
<accession>A0A3S1BRJ6</accession>